<dbReference type="Proteomes" id="UP000011713">
    <property type="component" value="Unassembled WGS sequence"/>
</dbReference>
<protein>
    <submittedName>
        <fullName evidence="2">Uncharacterized protein</fullName>
    </submittedName>
</protein>
<proteinExistence type="predicted"/>
<name>M4B6A4_HYAAE</name>
<dbReference type="AlphaFoldDB" id="M4B6A4"/>
<reference evidence="3" key="1">
    <citation type="journal article" date="2010" name="Science">
        <title>Signatures of adaptation to obligate biotrophy in the Hyaloperonospora arabidopsidis genome.</title>
        <authorList>
            <person name="Baxter L."/>
            <person name="Tripathy S."/>
            <person name="Ishaque N."/>
            <person name="Boot N."/>
            <person name="Cabral A."/>
            <person name="Kemen E."/>
            <person name="Thines M."/>
            <person name="Ah-Fong A."/>
            <person name="Anderson R."/>
            <person name="Badejoko W."/>
            <person name="Bittner-Eddy P."/>
            <person name="Boore J.L."/>
            <person name="Chibucos M.C."/>
            <person name="Coates M."/>
            <person name="Dehal P."/>
            <person name="Delehaunty K."/>
            <person name="Dong S."/>
            <person name="Downton P."/>
            <person name="Dumas B."/>
            <person name="Fabro G."/>
            <person name="Fronick C."/>
            <person name="Fuerstenberg S.I."/>
            <person name="Fulton L."/>
            <person name="Gaulin E."/>
            <person name="Govers F."/>
            <person name="Hughes L."/>
            <person name="Humphray S."/>
            <person name="Jiang R.H."/>
            <person name="Judelson H."/>
            <person name="Kamoun S."/>
            <person name="Kyung K."/>
            <person name="Meijer H."/>
            <person name="Minx P."/>
            <person name="Morris P."/>
            <person name="Nelson J."/>
            <person name="Phuntumart V."/>
            <person name="Qutob D."/>
            <person name="Rehmany A."/>
            <person name="Rougon-Cardoso A."/>
            <person name="Ryden P."/>
            <person name="Torto-Alalibo T."/>
            <person name="Studholme D."/>
            <person name="Wang Y."/>
            <person name="Win J."/>
            <person name="Wood J."/>
            <person name="Clifton S.W."/>
            <person name="Rogers J."/>
            <person name="Van den Ackerveken G."/>
            <person name="Jones J.D."/>
            <person name="McDowell J.M."/>
            <person name="Beynon J."/>
            <person name="Tyler B.M."/>
        </authorList>
    </citation>
    <scope>NUCLEOTIDE SEQUENCE [LARGE SCALE GENOMIC DNA]</scope>
    <source>
        <strain evidence="3">Emoy2</strain>
    </source>
</reference>
<evidence type="ECO:0000313" key="3">
    <source>
        <dbReference type="Proteomes" id="UP000011713"/>
    </source>
</evidence>
<feature type="region of interest" description="Disordered" evidence="1">
    <location>
        <begin position="1"/>
        <end position="21"/>
    </location>
</feature>
<dbReference type="EnsemblProtists" id="HpaT801805">
    <property type="protein sequence ID" value="HpaP801805"/>
    <property type="gene ID" value="HpaG801805"/>
</dbReference>
<dbReference type="EMBL" id="JH598543">
    <property type="status" value="NOT_ANNOTATED_CDS"/>
    <property type="molecule type" value="Genomic_DNA"/>
</dbReference>
<dbReference type="InParanoid" id="M4B6A4"/>
<dbReference type="eggNOG" id="ENOG502SCE9">
    <property type="taxonomic scope" value="Eukaryota"/>
</dbReference>
<evidence type="ECO:0000313" key="2">
    <source>
        <dbReference type="EnsemblProtists" id="HpaP801805"/>
    </source>
</evidence>
<dbReference type="VEuPathDB" id="FungiDB:HpaG801805"/>
<dbReference type="HOGENOM" id="CLU_2445505_0_0_1"/>
<reference evidence="2" key="2">
    <citation type="submission" date="2015-06" db="UniProtKB">
        <authorList>
            <consortium name="EnsemblProtists"/>
        </authorList>
    </citation>
    <scope>IDENTIFICATION</scope>
    <source>
        <strain evidence="2">Emoy2</strain>
    </source>
</reference>
<accession>M4B6A4</accession>
<sequence length="90" mass="9906">MRAELSAGSSENSEDLTKPMTVPLLGMDSTTCVYWRSPLFAAAKQLDVDEARVVLRNMILNVCSSPEDIAKYVMGLQEELEALQSLNQKG</sequence>
<evidence type="ECO:0000256" key="1">
    <source>
        <dbReference type="SAM" id="MobiDB-lite"/>
    </source>
</evidence>
<keyword evidence="3" id="KW-1185">Reference proteome</keyword>
<organism evidence="2 3">
    <name type="scientific">Hyaloperonospora arabidopsidis (strain Emoy2)</name>
    <name type="common">Downy mildew agent</name>
    <name type="synonym">Peronospora arabidopsidis</name>
    <dbReference type="NCBI Taxonomy" id="559515"/>
    <lineage>
        <taxon>Eukaryota</taxon>
        <taxon>Sar</taxon>
        <taxon>Stramenopiles</taxon>
        <taxon>Oomycota</taxon>
        <taxon>Peronosporomycetes</taxon>
        <taxon>Peronosporales</taxon>
        <taxon>Peronosporaceae</taxon>
        <taxon>Hyaloperonospora</taxon>
    </lineage>
</organism>